<evidence type="ECO:0000256" key="3">
    <source>
        <dbReference type="ARBA" id="ARBA00022989"/>
    </source>
</evidence>
<name>A0A1H0DN92_9HYPH</name>
<sequence length="193" mass="21238">MSATLSRRGIEPRWLLLALLAALGAGAVLLLMGRVPICTCGTVKLWHGQVVSSENSQHLSDWYSPSHLIHGLLFYGALHLLLPRRSLGLRLLLATLAEAAWEIAENTDAVIGRYREATIALDYYGDSVVNSLSDIAFMWVGFWLASRLPVWASVLIAVGFEVLTTWLIRDGLALNVLMLVYPLDAVRQWQGGA</sequence>
<dbReference type="NCBIfam" id="NF002099">
    <property type="entry name" value="PRK00944.1"/>
    <property type="match status" value="1"/>
</dbReference>
<dbReference type="OrthoDB" id="9811954at2"/>
<evidence type="ECO:0000256" key="4">
    <source>
        <dbReference type="ARBA" id="ARBA00023136"/>
    </source>
</evidence>
<dbReference type="GO" id="GO:0005886">
    <property type="term" value="C:plasma membrane"/>
    <property type="evidence" value="ECO:0007669"/>
    <property type="project" value="UniProtKB-SubCell"/>
</dbReference>
<reference evidence="6 7" key="1">
    <citation type="submission" date="2016-10" db="EMBL/GenBank/DDBJ databases">
        <authorList>
            <person name="de Groot N.N."/>
        </authorList>
    </citation>
    <scope>NUCLEOTIDE SEQUENCE [LARGE SCALE GENOMIC DNA]</scope>
    <source>
        <strain evidence="7">L7-484,KACC 16230,DSM 25025</strain>
    </source>
</reference>
<dbReference type="InterPro" id="IPR019691">
    <property type="entry name" value="DUF2585"/>
</dbReference>
<evidence type="ECO:0000256" key="5">
    <source>
        <dbReference type="HAMAP-Rule" id="MF_01514"/>
    </source>
</evidence>
<dbReference type="Proteomes" id="UP000198793">
    <property type="component" value="Unassembled WGS sequence"/>
</dbReference>
<dbReference type="RefSeq" id="WP_090669264.1">
    <property type="nucleotide sequence ID" value="NZ_FNIT01000001.1"/>
</dbReference>
<keyword evidence="7" id="KW-1185">Reference proteome</keyword>
<evidence type="ECO:0000256" key="2">
    <source>
        <dbReference type="ARBA" id="ARBA00022692"/>
    </source>
</evidence>
<evidence type="ECO:0000313" key="7">
    <source>
        <dbReference type="Proteomes" id="UP000198793"/>
    </source>
</evidence>
<dbReference type="STRING" id="1166073.SAMN05192530_101878"/>
<comment type="subcellular location">
    <subcellularLocation>
        <location evidence="5">Cell membrane</location>
        <topology evidence="5">Multi-pass membrane protein</topology>
    </subcellularLocation>
</comment>
<accession>A0A1H0DN92</accession>
<gene>
    <name evidence="6" type="ORF">SAMN05192530_101878</name>
</gene>
<dbReference type="HAMAP" id="MF_01514">
    <property type="entry name" value="UPF0314"/>
    <property type="match status" value="1"/>
</dbReference>
<dbReference type="EMBL" id="FNIT01000001">
    <property type="protein sequence ID" value="SDN71622.1"/>
    <property type="molecule type" value="Genomic_DNA"/>
</dbReference>
<keyword evidence="4 5" id="KW-0472">Membrane</keyword>
<proteinExistence type="inferred from homology"/>
<keyword evidence="1 5" id="KW-1003">Cell membrane</keyword>
<keyword evidence="3 5" id="KW-1133">Transmembrane helix</keyword>
<comment type="similarity">
    <text evidence="5">Belongs to the UPF0314 family.</text>
</comment>
<keyword evidence="2 5" id="KW-0812">Transmembrane</keyword>
<evidence type="ECO:0000256" key="1">
    <source>
        <dbReference type="ARBA" id="ARBA00022475"/>
    </source>
</evidence>
<dbReference type="Pfam" id="PF10755">
    <property type="entry name" value="DUF2585"/>
    <property type="match status" value="1"/>
</dbReference>
<dbReference type="AlphaFoldDB" id="A0A1H0DN92"/>
<evidence type="ECO:0000313" key="6">
    <source>
        <dbReference type="EMBL" id="SDN71622.1"/>
    </source>
</evidence>
<protein>
    <recommendedName>
        <fullName evidence="5">UPF0314 protein SAMN05192530_101878</fullName>
    </recommendedName>
</protein>
<organism evidence="6 7">
    <name type="scientific">Aureimonas jatrophae</name>
    <dbReference type="NCBI Taxonomy" id="1166073"/>
    <lineage>
        <taxon>Bacteria</taxon>
        <taxon>Pseudomonadati</taxon>
        <taxon>Pseudomonadota</taxon>
        <taxon>Alphaproteobacteria</taxon>
        <taxon>Hyphomicrobiales</taxon>
        <taxon>Aurantimonadaceae</taxon>
        <taxon>Aureimonas</taxon>
    </lineage>
</organism>